<evidence type="ECO:0000313" key="1">
    <source>
        <dbReference type="EMBL" id="ONH77272.1"/>
    </source>
</evidence>
<name>A0A1V2LVI1_PICKU</name>
<dbReference type="Proteomes" id="UP000189274">
    <property type="component" value="Unassembled WGS sequence"/>
</dbReference>
<gene>
    <name evidence="1" type="ORF">BOH78_0572</name>
</gene>
<evidence type="ECO:0000313" key="2">
    <source>
        <dbReference type="Proteomes" id="UP000189274"/>
    </source>
</evidence>
<accession>A0A1V2LVI1</accession>
<dbReference type="EMBL" id="MQVM01000002">
    <property type="protein sequence ID" value="ONH77272.1"/>
    <property type="molecule type" value="Genomic_DNA"/>
</dbReference>
<comment type="caution">
    <text evidence="1">The sequence shown here is derived from an EMBL/GenBank/DDBJ whole genome shotgun (WGS) entry which is preliminary data.</text>
</comment>
<reference evidence="2" key="1">
    <citation type="journal article" date="2017" name="Genome Announc.">
        <title>Genome sequences of Cyberlindnera fabianii 65, Pichia kudriavzevii 129, and Saccharomyces cerevisiae 131 isolated from fermented masau fruits in Zimbabwe.</title>
        <authorList>
            <person name="van Rijswijck I.M.H."/>
            <person name="Derks M.F.L."/>
            <person name="Abee T."/>
            <person name="de Ridder D."/>
            <person name="Smid E.J."/>
        </authorList>
    </citation>
    <scope>NUCLEOTIDE SEQUENCE [LARGE SCALE GENOMIC DNA]</scope>
    <source>
        <strain evidence="2">129</strain>
    </source>
</reference>
<organism evidence="1 2">
    <name type="scientific">Pichia kudriavzevii</name>
    <name type="common">Yeast</name>
    <name type="synonym">Issatchenkia orientalis</name>
    <dbReference type="NCBI Taxonomy" id="4909"/>
    <lineage>
        <taxon>Eukaryota</taxon>
        <taxon>Fungi</taxon>
        <taxon>Dikarya</taxon>
        <taxon>Ascomycota</taxon>
        <taxon>Saccharomycotina</taxon>
        <taxon>Pichiomycetes</taxon>
        <taxon>Pichiales</taxon>
        <taxon>Pichiaceae</taxon>
        <taxon>Pichia</taxon>
    </lineage>
</organism>
<proteinExistence type="predicted"/>
<sequence length="13" mass="1491">MVIDDIQPAGYLR</sequence>
<protein>
    <submittedName>
        <fullName evidence="1">Uncharacterized protein</fullName>
    </submittedName>
</protein>